<dbReference type="PROSITE" id="PS00383">
    <property type="entry name" value="TYR_PHOSPHATASE_1"/>
    <property type="match status" value="1"/>
</dbReference>
<reference evidence="3 4" key="1">
    <citation type="submission" date="2023-03" db="EMBL/GenBank/DDBJ databases">
        <title>Paludisphaera mucosa sp. nov. a novel planctomycete from northern fen.</title>
        <authorList>
            <person name="Ivanova A."/>
        </authorList>
    </citation>
    <scope>NUCLEOTIDE SEQUENCE [LARGE SCALE GENOMIC DNA]</scope>
    <source>
        <strain evidence="3 4">Pla2</strain>
    </source>
</reference>
<dbReference type="Pfam" id="PF13350">
    <property type="entry name" value="Y_phosphatase3"/>
    <property type="match status" value="1"/>
</dbReference>
<accession>A0ABT6F945</accession>
<dbReference type="EMBL" id="JARRAG010000002">
    <property type="protein sequence ID" value="MDG3004110.1"/>
    <property type="molecule type" value="Genomic_DNA"/>
</dbReference>
<proteinExistence type="predicted"/>
<feature type="compositionally biased region" description="Pro residues" evidence="1">
    <location>
        <begin position="228"/>
        <end position="245"/>
    </location>
</feature>
<feature type="domain" description="Tyrosine specific protein phosphatases" evidence="2">
    <location>
        <begin position="129"/>
        <end position="165"/>
    </location>
</feature>
<dbReference type="InterPro" id="IPR016130">
    <property type="entry name" value="Tyr_Pase_AS"/>
</dbReference>
<dbReference type="Proteomes" id="UP001216907">
    <property type="component" value="Unassembled WGS sequence"/>
</dbReference>
<keyword evidence="4" id="KW-1185">Reference proteome</keyword>
<sequence length="245" mass="27186">MLRPATVVPDAAPARVDVRPEPPRRVSRLFRRSAQYFGLAALLFFGSLALRPYVSQNLGVIAPGRALRSAQPTSGLKGLIDEHRLASILNLRGGEPGDDWYAHEVRTTAGAGVDFFDLPLSAVRRPSRRELLLLIDVLVAARPPLLIHCRAGADRTGLATVVYNLMVLGRPPEEAMAAFTVFHGHFPIFGTQHLHEPIDEYAAWLKERGLSHAPDRFRRWAREEYRAPDPPGDPRPLPAGPRRPK</sequence>
<evidence type="ECO:0000256" key="1">
    <source>
        <dbReference type="SAM" id="MobiDB-lite"/>
    </source>
</evidence>
<comment type="caution">
    <text evidence="3">The sequence shown here is derived from an EMBL/GenBank/DDBJ whole genome shotgun (WGS) entry which is preliminary data.</text>
</comment>
<dbReference type="PROSITE" id="PS50056">
    <property type="entry name" value="TYR_PHOSPHATASE_2"/>
    <property type="match status" value="1"/>
</dbReference>
<name>A0ABT6F945_9BACT</name>
<dbReference type="InterPro" id="IPR029021">
    <property type="entry name" value="Prot-tyrosine_phosphatase-like"/>
</dbReference>
<dbReference type="Gene3D" id="3.90.190.10">
    <property type="entry name" value="Protein tyrosine phosphatase superfamily"/>
    <property type="match status" value="1"/>
</dbReference>
<feature type="region of interest" description="Disordered" evidence="1">
    <location>
        <begin position="223"/>
        <end position="245"/>
    </location>
</feature>
<evidence type="ECO:0000259" key="2">
    <source>
        <dbReference type="PROSITE" id="PS50056"/>
    </source>
</evidence>
<dbReference type="InterPro" id="IPR026893">
    <property type="entry name" value="Tyr/Ser_Pase_IphP-type"/>
</dbReference>
<evidence type="ECO:0000313" key="4">
    <source>
        <dbReference type="Proteomes" id="UP001216907"/>
    </source>
</evidence>
<organism evidence="3 4">
    <name type="scientific">Paludisphaera mucosa</name>
    <dbReference type="NCBI Taxonomy" id="3030827"/>
    <lineage>
        <taxon>Bacteria</taxon>
        <taxon>Pseudomonadati</taxon>
        <taxon>Planctomycetota</taxon>
        <taxon>Planctomycetia</taxon>
        <taxon>Isosphaerales</taxon>
        <taxon>Isosphaeraceae</taxon>
        <taxon>Paludisphaera</taxon>
    </lineage>
</organism>
<dbReference type="SUPFAM" id="SSF52799">
    <property type="entry name" value="(Phosphotyrosine protein) phosphatases II"/>
    <property type="match status" value="1"/>
</dbReference>
<dbReference type="InterPro" id="IPR000387">
    <property type="entry name" value="Tyr_Pase_dom"/>
</dbReference>
<gene>
    <name evidence="3" type="ORF">PZE19_10020</name>
</gene>
<evidence type="ECO:0000313" key="3">
    <source>
        <dbReference type="EMBL" id="MDG3004110.1"/>
    </source>
</evidence>
<protein>
    <submittedName>
        <fullName evidence="3">Tyrosine-protein phosphatase</fullName>
    </submittedName>
</protein>
<dbReference type="RefSeq" id="WP_277860472.1">
    <property type="nucleotide sequence ID" value="NZ_JARRAG010000002.1"/>
</dbReference>